<sequence length="516" mass="57522">MAFAGFGRWCLVGIVLLAFLGFGAYQASTLSDNNVFRTWQSNVTNFVYGAWNASAAAAAAAGASAPLLFKSRSDLNAQSPVSILSNRTHSKYPEIQEVNVGIEKGNKGRVAICLVGAARAFELSGSSLKKYLLEAYSHEADVFLHSPLDKDSYKFLLLKGASSLTVARIFIPQKLPESNLQREVLTAVNSPNGIQGLLQYFNLVEGCLHMIEKYEMQHNITYEWIIRTRVDGYWSGQIPPLHTFDPTFYHVPFGSQYGGLNDRFGMGNTNTSRVALARLSLLPLLHKRGLKQLNSETAFKAQLVASRVPFKFTELPFCVLSTRKYSWPPAFWGVPVASITTKGPLNGSKCRPCSPRASGSEAQGVVDKLSKAWGWPGRIKGLQLCDAHGDWEPHWERVFAKASQVDVSHDMKIIKNLTLASCIQEIEDFQQQWDVWDAPPAKTICEQRFMFHSTLWASWSFILFCNVMSTQRLGAGLRVSYTENPGLWHCLHLTSRMCLVCHYFASEPGENISILH</sequence>
<evidence type="ECO:0000259" key="2">
    <source>
        <dbReference type="Pfam" id="PF25072"/>
    </source>
</evidence>
<keyword evidence="4" id="KW-1185">Reference proteome</keyword>
<gene>
    <name evidence="3" type="ORF">CSSPTR1EN2_LOCUS1172</name>
</gene>
<proteinExistence type="predicted"/>
<dbReference type="Pfam" id="PF25072">
    <property type="entry name" value="DUF7796"/>
    <property type="match status" value="1"/>
</dbReference>
<feature type="chain" id="PRO_5046925034" description="DUF7796 domain-containing protein" evidence="1">
    <location>
        <begin position="26"/>
        <end position="516"/>
    </location>
</feature>
<feature type="domain" description="DUF7796" evidence="2">
    <location>
        <begin position="107"/>
        <end position="447"/>
    </location>
</feature>
<name>A0ABP0TE70_9BRYO</name>
<dbReference type="PANTHER" id="PTHR35112:SF1">
    <property type="entry name" value="RING_FYVE_PHD ZINC FINGER SUPERFAMILY PROTEIN"/>
    <property type="match status" value="1"/>
</dbReference>
<dbReference type="PANTHER" id="PTHR35112">
    <property type="entry name" value="OS08G0360500 PROTEIN"/>
    <property type="match status" value="1"/>
</dbReference>
<evidence type="ECO:0000313" key="3">
    <source>
        <dbReference type="EMBL" id="CAK9191001.1"/>
    </source>
</evidence>
<dbReference type="Proteomes" id="UP001497512">
    <property type="component" value="Chromosome 1"/>
</dbReference>
<evidence type="ECO:0000256" key="1">
    <source>
        <dbReference type="SAM" id="SignalP"/>
    </source>
</evidence>
<reference evidence="3 4" key="1">
    <citation type="submission" date="2024-02" db="EMBL/GenBank/DDBJ databases">
        <authorList>
            <consortium name="ELIXIR-Norway"/>
            <consortium name="Elixir Norway"/>
        </authorList>
    </citation>
    <scope>NUCLEOTIDE SEQUENCE [LARGE SCALE GENOMIC DNA]</scope>
</reference>
<accession>A0ABP0TE70</accession>
<feature type="signal peptide" evidence="1">
    <location>
        <begin position="1"/>
        <end position="25"/>
    </location>
</feature>
<keyword evidence="1" id="KW-0732">Signal</keyword>
<protein>
    <recommendedName>
        <fullName evidence="2">DUF7796 domain-containing protein</fullName>
    </recommendedName>
</protein>
<evidence type="ECO:0000313" key="4">
    <source>
        <dbReference type="Proteomes" id="UP001497512"/>
    </source>
</evidence>
<dbReference type="EMBL" id="OZ019893">
    <property type="protein sequence ID" value="CAK9191001.1"/>
    <property type="molecule type" value="Genomic_DNA"/>
</dbReference>
<organism evidence="3 4">
    <name type="scientific">Sphagnum troendelagicum</name>
    <dbReference type="NCBI Taxonomy" id="128251"/>
    <lineage>
        <taxon>Eukaryota</taxon>
        <taxon>Viridiplantae</taxon>
        <taxon>Streptophyta</taxon>
        <taxon>Embryophyta</taxon>
        <taxon>Bryophyta</taxon>
        <taxon>Sphagnophytina</taxon>
        <taxon>Sphagnopsida</taxon>
        <taxon>Sphagnales</taxon>
        <taxon>Sphagnaceae</taxon>
        <taxon>Sphagnum</taxon>
    </lineage>
</organism>
<dbReference type="InterPro" id="IPR056698">
    <property type="entry name" value="DUF7796"/>
</dbReference>